<accession>A0A6J5PUB4</accession>
<organism evidence="1">
    <name type="scientific">uncultured Caudovirales phage</name>
    <dbReference type="NCBI Taxonomy" id="2100421"/>
    <lineage>
        <taxon>Viruses</taxon>
        <taxon>Duplodnaviria</taxon>
        <taxon>Heunggongvirae</taxon>
        <taxon>Uroviricota</taxon>
        <taxon>Caudoviricetes</taxon>
        <taxon>Peduoviridae</taxon>
        <taxon>Maltschvirus</taxon>
        <taxon>Maltschvirus maltsch</taxon>
    </lineage>
</organism>
<protein>
    <submittedName>
        <fullName evidence="1">Uncharacterized protein</fullName>
    </submittedName>
</protein>
<evidence type="ECO:0000313" key="1">
    <source>
        <dbReference type="EMBL" id="CAB4172951.1"/>
    </source>
</evidence>
<sequence>MIKNGLIVILMLLSIFLFMAKKQRNTVTKTIDTVTVTKQFTKFTKGDKIPYKVLDTIYNQSYDTTYIVKDYNQTKEFTDSIRQDSNLYVIRDTISQNRIIGRSFQAKIQEKTITITNNIQAKPKSALYIGFRSDISKDYSKVEHNISLSFKTRQKGLFSVGYGMSGYSLGYSLKL</sequence>
<proteinExistence type="predicted"/>
<gene>
    <name evidence="1" type="ORF">UFOVP950_19</name>
</gene>
<dbReference type="EMBL" id="LR796894">
    <property type="protein sequence ID" value="CAB4172951.1"/>
    <property type="molecule type" value="Genomic_DNA"/>
</dbReference>
<reference evidence="1" key="1">
    <citation type="submission" date="2020-05" db="EMBL/GenBank/DDBJ databases">
        <authorList>
            <person name="Chiriac C."/>
            <person name="Salcher M."/>
            <person name="Ghai R."/>
            <person name="Kavagutti S V."/>
        </authorList>
    </citation>
    <scope>NUCLEOTIDE SEQUENCE</scope>
</reference>
<name>A0A6J5PUB4_9CAUD</name>